<reference evidence="1 2" key="1">
    <citation type="submission" date="2019-09" db="EMBL/GenBank/DDBJ databases">
        <title>Mumia zhuanghuii sp. nov. isolated from the intestinal contents of plateau pika (Ochotona curzoniae) in the Qinghai-Tibet plateau of China.</title>
        <authorList>
            <person name="Tian Z."/>
        </authorList>
    </citation>
    <scope>NUCLEOTIDE SEQUENCE [LARGE SCALE GENOMIC DNA]</scope>
    <source>
        <strain evidence="2">350</strain>
    </source>
</reference>
<evidence type="ECO:0000313" key="2">
    <source>
        <dbReference type="Proteomes" id="UP000307768"/>
    </source>
</evidence>
<protein>
    <submittedName>
        <fullName evidence="1">Uncharacterized protein</fullName>
    </submittedName>
</protein>
<dbReference type="RefSeq" id="WP_149767459.1">
    <property type="nucleotide sequence ID" value="NZ_VDFQ02000001.1"/>
</dbReference>
<dbReference type="AlphaFoldDB" id="A0A5Q6S2V9"/>
<dbReference type="Proteomes" id="UP000307768">
    <property type="component" value="Unassembled WGS sequence"/>
</dbReference>
<organism evidence="1 2">
    <name type="scientific">Mumia zhuanghuii</name>
    <dbReference type="NCBI Taxonomy" id="2585211"/>
    <lineage>
        <taxon>Bacteria</taxon>
        <taxon>Bacillati</taxon>
        <taxon>Actinomycetota</taxon>
        <taxon>Actinomycetes</taxon>
        <taxon>Propionibacteriales</taxon>
        <taxon>Nocardioidaceae</taxon>
        <taxon>Mumia</taxon>
    </lineage>
</organism>
<evidence type="ECO:0000313" key="1">
    <source>
        <dbReference type="EMBL" id="KAA1424551.1"/>
    </source>
</evidence>
<name>A0A5Q6S2V9_9ACTN</name>
<accession>A0A5Q6S2V9</accession>
<dbReference type="EMBL" id="VDFQ02000001">
    <property type="protein sequence ID" value="KAA1424551.1"/>
    <property type="molecule type" value="Genomic_DNA"/>
</dbReference>
<gene>
    <name evidence="1" type="ORF">FE697_001060</name>
</gene>
<proteinExistence type="predicted"/>
<comment type="caution">
    <text evidence="1">The sequence shown here is derived from an EMBL/GenBank/DDBJ whole genome shotgun (WGS) entry which is preliminary data.</text>
</comment>
<sequence>MTDHTHLLLMQMHERELNERIRHRRHGLTQHRTPLRSLTARTLHRLADRLDASHARRQPAHTSR</sequence>